<dbReference type="CDD" id="cd02440">
    <property type="entry name" value="AdoMet_MTases"/>
    <property type="match status" value="1"/>
</dbReference>
<dbReference type="RefSeq" id="WP_320502274.1">
    <property type="nucleotide sequence ID" value="NZ_JAXCLX010000003.1"/>
</dbReference>
<dbReference type="Proteomes" id="UP001271769">
    <property type="component" value="Unassembled WGS sequence"/>
</dbReference>
<reference evidence="3 4" key="1">
    <citation type="journal article" date="2013" name="Antonie Van Leeuwenhoek">
        <title>Dongia rigui sp. nov., isolated from freshwater of a large wetland in Korea.</title>
        <authorList>
            <person name="Baik K.S."/>
            <person name="Hwang Y.M."/>
            <person name="Choi J.S."/>
            <person name="Kwon J."/>
            <person name="Seong C.N."/>
        </authorList>
    </citation>
    <scope>NUCLEOTIDE SEQUENCE [LARGE SCALE GENOMIC DNA]</scope>
    <source>
        <strain evidence="3 4">04SU4-P</strain>
    </source>
</reference>
<keyword evidence="3" id="KW-0808">Transferase</keyword>
<dbReference type="InterPro" id="IPR018773">
    <property type="entry name" value="MeTrfase_reg_dom_prd"/>
</dbReference>
<comment type="caution">
    <text evidence="3">The sequence shown here is derived from an EMBL/GenBank/DDBJ whole genome shotgun (WGS) entry which is preliminary data.</text>
</comment>
<protein>
    <submittedName>
        <fullName evidence="3">Class I SAM-dependent methyltransferase</fullName>
        <ecNumber evidence="3">2.1.1.-</ecNumber>
    </submittedName>
</protein>
<dbReference type="SUPFAM" id="SSF53335">
    <property type="entry name" value="S-adenosyl-L-methionine-dependent methyltransferases"/>
    <property type="match status" value="1"/>
</dbReference>
<keyword evidence="3" id="KW-0489">Methyltransferase</keyword>
<dbReference type="EC" id="2.1.1.-" evidence="3"/>
<dbReference type="InterPro" id="IPR029063">
    <property type="entry name" value="SAM-dependent_MTases_sf"/>
</dbReference>
<dbReference type="Pfam" id="PF13847">
    <property type="entry name" value="Methyltransf_31"/>
    <property type="match status" value="1"/>
</dbReference>
<dbReference type="InterPro" id="IPR025714">
    <property type="entry name" value="Methyltranfer_dom"/>
</dbReference>
<evidence type="ECO:0000313" key="3">
    <source>
        <dbReference type="EMBL" id="MDY0873801.1"/>
    </source>
</evidence>
<evidence type="ECO:0000313" key="4">
    <source>
        <dbReference type="Proteomes" id="UP001271769"/>
    </source>
</evidence>
<dbReference type="GO" id="GO:0008168">
    <property type="term" value="F:methyltransferase activity"/>
    <property type="evidence" value="ECO:0007669"/>
    <property type="project" value="UniProtKB-KW"/>
</dbReference>
<feature type="domain" description="Methyltransferase regulatory" evidence="1">
    <location>
        <begin position="219"/>
        <end position="301"/>
    </location>
</feature>
<organism evidence="3 4">
    <name type="scientific">Dongia rigui</name>
    <dbReference type="NCBI Taxonomy" id="940149"/>
    <lineage>
        <taxon>Bacteria</taxon>
        <taxon>Pseudomonadati</taxon>
        <taxon>Pseudomonadota</taxon>
        <taxon>Alphaproteobacteria</taxon>
        <taxon>Rhodospirillales</taxon>
        <taxon>Dongiaceae</taxon>
        <taxon>Dongia</taxon>
    </lineage>
</organism>
<evidence type="ECO:0000259" key="2">
    <source>
        <dbReference type="Pfam" id="PF13847"/>
    </source>
</evidence>
<feature type="domain" description="Methyltransferase" evidence="2">
    <location>
        <begin position="47"/>
        <end position="154"/>
    </location>
</feature>
<name>A0ABU5E2N3_9PROT</name>
<sequence length="508" mass="55729">MTADWTQGYVTETLYTDGFFRELSPAWLNYVAALKGCLPIPLDRPFTYLELGCGLGRSATVFAGAFPQARFIGVDFNPAHIALARRYAEAIGVDNISFLERGFADLQSSELPECDFIVLHGVYTWVNATARAEIRRIIRENLKPGGLVYVSYNSLPGWAAASPLRKLMVEIAADTHGDRAEAVGPALDLMEELNGVNFAYLKTNPSTAQTLKTLKARGKNYLAHEFLNSEWKLFYSVDIADEMADAKLTYLGSATLAENHVEYLVDKGTAEKINTQRSPRLRQLLLDYAINQRFRRDVFVRGHQRLDGIEREVALGAIPLGSLIPESQFTAKAKVGNREVTFAEKLFPLIKDAVKERPRTIADLRRICSAAADRPANVDHLLATLTAAGHLTPFARLSSADGNRLASVNKSVLDLAVATKSRQQMISALAGTGIAVDAVEAILYEAYLAGAKTAKALEKRLLQRLHEVGLSLSKRGQPTKTVEEQQAIAGEIVVRFLAEKSAILAQLG</sequence>
<dbReference type="Gene3D" id="3.40.50.150">
    <property type="entry name" value="Vaccinia Virus protein VP39"/>
    <property type="match status" value="1"/>
</dbReference>
<dbReference type="Pfam" id="PF10119">
    <property type="entry name" value="MethyTransf_Reg"/>
    <property type="match status" value="1"/>
</dbReference>
<dbReference type="EMBL" id="JAXCLX010000003">
    <property type="protein sequence ID" value="MDY0873801.1"/>
    <property type="molecule type" value="Genomic_DNA"/>
</dbReference>
<gene>
    <name evidence="3" type="ORF">SMD31_17805</name>
</gene>
<accession>A0ABU5E2N3</accession>
<evidence type="ECO:0000259" key="1">
    <source>
        <dbReference type="Pfam" id="PF10119"/>
    </source>
</evidence>
<keyword evidence="4" id="KW-1185">Reference proteome</keyword>
<dbReference type="PANTHER" id="PTHR43861">
    <property type="entry name" value="TRANS-ACONITATE 2-METHYLTRANSFERASE-RELATED"/>
    <property type="match status" value="1"/>
</dbReference>
<dbReference type="GO" id="GO:0032259">
    <property type="term" value="P:methylation"/>
    <property type="evidence" value="ECO:0007669"/>
    <property type="project" value="UniProtKB-KW"/>
</dbReference>
<proteinExistence type="predicted"/>